<dbReference type="KEGG" id="ril:CRIB_1840"/>
<protein>
    <submittedName>
        <fullName evidence="2">Alkaline phosphatase-like protein</fullName>
    </submittedName>
</protein>
<keyword evidence="3" id="KW-1185">Reference proteome</keyword>
<organism evidence="2 3">
    <name type="scientific">Romboutsia ilealis</name>
    <dbReference type="NCBI Taxonomy" id="1115758"/>
    <lineage>
        <taxon>Bacteria</taxon>
        <taxon>Bacillati</taxon>
        <taxon>Bacillota</taxon>
        <taxon>Clostridia</taxon>
        <taxon>Peptostreptococcales</taxon>
        <taxon>Peptostreptococcaceae</taxon>
        <taxon>Romboutsia</taxon>
    </lineage>
</organism>
<feature type="transmembrane region" description="Helical" evidence="1">
    <location>
        <begin position="554"/>
        <end position="572"/>
    </location>
</feature>
<sequence>MKRKLVSMLLVVMVLIVSIPKYSFAAESGKVIFINMNRTTLESMQDIHSLKTELEKRGYMGLMNIRGDQGTDDNRSLASMGAGGRVNLASDSYINFKEATKENTIIYKAVTGQSSKKINDLAINQSLNENEAKGQYGSTLGSLGQTLSDNNFKVAVLGNSDTVENDEVKENRNICLIAMDNYGRVEDGNIDDINIEDDTMPFGIRTDYDKLTKETKALYENNDALFVDLGDTYRLDQYKGYLNEKTYSKMKKTIYNNISQYLKSVFDMVGENDVVYIASSFPSKLAYKNKERLSPIVKFKGNKKGLLSSSTTRRDGIVANIDVGVDILNEFGLKNEAMVGRAYSLIQQDDNLDFLSHELEKMATVSSIRANVVNTFVGVVSVSWVIGMVAILFRNRIPNKEKVFGVLKEFIKLGIIMPLVFLLAPIFNFKTPVSMTIGIIITTLVLYLLGRLLFKDDLKQMGFFALVTIVVIVVDCMSGSYLMKNSIMSYDAIVGARYYGVGNEYEGVSIASPIFAFAILLNYNKKLPKWSIVIASILILITSAYPTMGANVGGAISQTAAYLLFIMLIFDIKLDFKKVILICISVVGVVGIFAFLDIVSGSESHLGLFVQQILLNGPSTIIQTFARKISMNVKLAQTSVWVNILLAGIFIIGIFIIKPPKQIRMIAKRYPIIFKGFIASMIGCMVTLLVNDSGIVAASTASIYVLIPLIIISINMLVLENKEND</sequence>
<feature type="transmembrane region" description="Helical" evidence="1">
    <location>
        <begin position="505"/>
        <end position="523"/>
    </location>
</feature>
<feature type="transmembrane region" description="Helical" evidence="1">
    <location>
        <begin position="696"/>
        <end position="719"/>
    </location>
</feature>
<proteinExistence type="predicted"/>
<keyword evidence="1" id="KW-1133">Transmembrane helix</keyword>
<feature type="transmembrane region" description="Helical" evidence="1">
    <location>
        <begin position="461"/>
        <end position="482"/>
    </location>
</feature>
<evidence type="ECO:0000313" key="2">
    <source>
        <dbReference type="EMBL" id="CED94447.1"/>
    </source>
</evidence>
<feature type="transmembrane region" description="Helical" evidence="1">
    <location>
        <begin position="530"/>
        <end position="548"/>
    </location>
</feature>
<feature type="transmembrane region" description="Helical" evidence="1">
    <location>
        <begin position="433"/>
        <end position="454"/>
    </location>
</feature>
<dbReference type="AlphaFoldDB" id="A0A1V1I2V3"/>
<dbReference type="RefSeq" id="WP_180701964.1">
    <property type="nucleotide sequence ID" value="NZ_LN555523.1"/>
</dbReference>
<evidence type="ECO:0000313" key="3">
    <source>
        <dbReference type="Proteomes" id="UP000245622"/>
    </source>
</evidence>
<keyword evidence="1" id="KW-0812">Transmembrane</keyword>
<dbReference type="GeneID" id="82205867"/>
<feature type="transmembrane region" description="Helical" evidence="1">
    <location>
        <begin position="579"/>
        <end position="599"/>
    </location>
</feature>
<evidence type="ECO:0000256" key="1">
    <source>
        <dbReference type="SAM" id="Phobius"/>
    </source>
</evidence>
<feature type="transmembrane region" description="Helical" evidence="1">
    <location>
        <begin position="372"/>
        <end position="393"/>
    </location>
</feature>
<dbReference type="Proteomes" id="UP000245622">
    <property type="component" value="Chromosome 1"/>
</dbReference>
<feature type="transmembrane region" description="Helical" evidence="1">
    <location>
        <begin position="670"/>
        <end position="690"/>
    </location>
</feature>
<feature type="transmembrane region" description="Helical" evidence="1">
    <location>
        <begin position="405"/>
        <end position="427"/>
    </location>
</feature>
<name>A0A1V1I2V3_9FIRM</name>
<gene>
    <name evidence="2" type="ORF">CRIB_1840</name>
</gene>
<dbReference type="EMBL" id="LN555523">
    <property type="protein sequence ID" value="CED94447.1"/>
    <property type="molecule type" value="Genomic_DNA"/>
</dbReference>
<feature type="transmembrane region" description="Helical" evidence="1">
    <location>
        <begin position="640"/>
        <end position="658"/>
    </location>
</feature>
<accession>A0A1V1I2V3</accession>
<reference evidence="2 3" key="1">
    <citation type="submission" date="2014-04" db="EMBL/GenBank/DDBJ databases">
        <authorList>
            <person name="Hornung B.V."/>
        </authorList>
    </citation>
    <scope>NUCLEOTIDE SEQUENCE [LARGE SCALE GENOMIC DNA]</scope>
    <source>
        <strain evidence="2 3">CRIB</strain>
    </source>
</reference>
<keyword evidence="1" id="KW-0472">Membrane</keyword>